<gene>
    <name evidence="1" type="ORF">Clacol_010292</name>
</gene>
<reference evidence="1" key="1">
    <citation type="submission" date="2021-10" db="EMBL/GenBank/DDBJ databases">
        <title>De novo Genome Assembly of Clathrus columnatus (Basidiomycota, Fungi) Using Illumina and Nanopore Sequence Data.</title>
        <authorList>
            <person name="Ogiso-Tanaka E."/>
            <person name="Itagaki H."/>
            <person name="Hosoya T."/>
            <person name="Hosaka K."/>
        </authorList>
    </citation>
    <scope>NUCLEOTIDE SEQUENCE</scope>
    <source>
        <strain evidence="1">MO-923</strain>
    </source>
</reference>
<evidence type="ECO:0000313" key="2">
    <source>
        <dbReference type="Proteomes" id="UP001050691"/>
    </source>
</evidence>
<protein>
    <submittedName>
        <fullName evidence="1">Uncharacterized protein</fullName>
    </submittedName>
</protein>
<dbReference type="AlphaFoldDB" id="A0AAV5ASN2"/>
<dbReference type="EMBL" id="BPWL01000012">
    <property type="protein sequence ID" value="GJJ16013.1"/>
    <property type="molecule type" value="Genomic_DNA"/>
</dbReference>
<proteinExistence type="predicted"/>
<sequence>MHRMVHELDGLINASNAAFEHEACQATKAWYAKINKSFYIIGPLVPNDMLTDFCQQKKAKS</sequence>
<accession>A0AAV5ASN2</accession>
<evidence type="ECO:0000313" key="1">
    <source>
        <dbReference type="EMBL" id="GJJ16013.1"/>
    </source>
</evidence>
<organism evidence="1 2">
    <name type="scientific">Clathrus columnatus</name>
    <dbReference type="NCBI Taxonomy" id="1419009"/>
    <lineage>
        <taxon>Eukaryota</taxon>
        <taxon>Fungi</taxon>
        <taxon>Dikarya</taxon>
        <taxon>Basidiomycota</taxon>
        <taxon>Agaricomycotina</taxon>
        <taxon>Agaricomycetes</taxon>
        <taxon>Phallomycetidae</taxon>
        <taxon>Phallales</taxon>
        <taxon>Clathraceae</taxon>
        <taxon>Clathrus</taxon>
    </lineage>
</organism>
<keyword evidence="2" id="KW-1185">Reference proteome</keyword>
<name>A0AAV5ASN2_9AGAM</name>
<comment type="caution">
    <text evidence="1">The sequence shown here is derived from an EMBL/GenBank/DDBJ whole genome shotgun (WGS) entry which is preliminary data.</text>
</comment>
<dbReference type="Proteomes" id="UP001050691">
    <property type="component" value="Unassembled WGS sequence"/>
</dbReference>